<dbReference type="AlphaFoldDB" id="A0A6A5MSN9"/>
<dbReference type="Proteomes" id="UP000447434">
    <property type="component" value="Chromosome 7"/>
</dbReference>
<accession>A0A6A5MSN9</accession>
<dbReference type="GO" id="GO:0016787">
    <property type="term" value="F:hydrolase activity"/>
    <property type="evidence" value="ECO:0007669"/>
    <property type="project" value="UniProtKB-KW"/>
</dbReference>
<dbReference type="OrthoDB" id="1711136at2759"/>
<keyword evidence="2" id="KW-1185">Reference proteome</keyword>
<protein>
    <submittedName>
        <fullName evidence="1">Putative aminoacyl-tRNA hydrolase</fullName>
    </submittedName>
</protein>
<reference evidence="2" key="1">
    <citation type="journal article" date="2020" name="Nat. Commun.">
        <title>Genome sequence of the cluster root forming white lupin.</title>
        <authorList>
            <person name="Hufnagel B."/>
            <person name="Marques A."/>
            <person name="Soriano A."/>
            <person name="Marques L."/>
            <person name="Divol F."/>
            <person name="Doumas P."/>
            <person name="Sallet E."/>
            <person name="Mancinotti D."/>
            <person name="Carrere S."/>
            <person name="Marande W."/>
            <person name="Arribat S."/>
            <person name="Keller J."/>
            <person name="Huneau C."/>
            <person name="Blein T."/>
            <person name="Aime D."/>
            <person name="Laguerre M."/>
            <person name="Taylor J."/>
            <person name="Schubert V."/>
            <person name="Nelson M."/>
            <person name="Geu-Flores F."/>
            <person name="Crespi M."/>
            <person name="Gallardo-Guerrero K."/>
            <person name="Delaux P.-M."/>
            <person name="Salse J."/>
            <person name="Berges H."/>
            <person name="Guyot R."/>
            <person name="Gouzy J."/>
            <person name="Peret B."/>
        </authorList>
    </citation>
    <scope>NUCLEOTIDE SEQUENCE [LARGE SCALE GENOMIC DNA]</scope>
    <source>
        <strain evidence="2">cv. Amiga</strain>
    </source>
</reference>
<name>A0A6A5MSN9_LUPAL</name>
<evidence type="ECO:0000313" key="1">
    <source>
        <dbReference type="EMBL" id="KAE9610435.1"/>
    </source>
</evidence>
<sequence length="60" mass="6751">MIDAFAESIAKQFSKKIKEALQEGVDAMKLILPKGLVQSARGLNQEQKYKHLRVQTLPVL</sequence>
<dbReference type="EMBL" id="WOCE01000007">
    <property type="protein sequence ID" value="KAE9610435.1"/>
    <property type="molecule type" value="Genomic_DNA"/>
</dbReference>
<gene>
    <name evidence="1" type="ORF">Lalb_Chr07g0186571</name>
</gene>
<keyword evidence="1" id="KW-0378">Hydrolase</keyword>
<comment type="caution">
    <text evidence="1">The sequence shown here is derived from an EMBL/GenBank/DDBJ whole genome shotgun (WGS) entry which is preliminary data.</text>
</comment>
<organism evidence="1 2">
    <name type="scientific">Lupinus albus</name>
    <name type="common">White lupine</name>
    <name type="synonym">Lupinus termis</name>
    <dbReference type="NCBI Taxonomy" id="3870"/>
    <lineage>
        <taxon>Eukaryota</taxon>
        <taxon>Viridiplantae</taxon>
        <taxon>Streptophyta</taxon>
        <taxon>Embryophyta</taxon>
        <taxon>Tracheophyta</taxon>
        <taxon>Spermatophyta</taxon>
        <taxon>Magnoliopsida</taxon>
        <taxon>eudicotyledons</taxon>
        <taxon>Gunneridae</taxon>
        <taxon>Pentapetalae</taxon>
        <taxon>rosids</taxon>
        <taxon>fabids</taxon>
        <taxon>Fabales</taxon>
        <taxon>Fabaceae</taxon>
        <taxon>Papilionoideae</taxon>
        <taxon>50 kb inversion clade</taxon>
        <taxon>genistoids sensu lato</taxon>
        <taxon>core genistoids</taxon>
        <taxon>Genisteae</taxon>
        <taxon>Lupinus</taxon>
    </lineage>
</organism>
<proteinExistence type="predicted"/>
<evidence type="ECO:0000313" key="2">
    <source>
        <dbReference type="Proteomes" id="UP000447434"/>
    </source>
</evidence>